<dbReference type="InterPro" id="IPR003594">
    <property type="entry name" value="HATPase_dom"/>
</dbReference>
<evidence type="ECO:0000313" key="11">
    <source>
        <dbReference type="Proteomes" id="UP000036873"/>
    </source>
</evidence>
<dbReference type="SMART" id="SM00387">
    <property type="entry name" value="HATPase_c"/>
    <property type="match status" value="1"/>
</dbReference>
<evidence type="ECO:0000256" key="5">
    <source>
        <dbReference type="ARBA" id="ARBA00022741"/>
    </source>
</evidence>
<evidence type="ECO:0000256" key="1">
    <source>
        <dbReference type="ARBA" id="ARBA00000085"/>
    </source>
</evidence>
<evidence type="ECO:0000256" key="2">
    <source>
        <dbReference type="ARBA" id="ARBA00012438"/>
    </source>
</evidence>
<evidence type="ECO:0000259" key="9">
    <source>
        <dbReference type="PROSITE" id="PS50109"/>
    </source>
</evidence>
<dbReference type="OrthoDB" id="9767435at2"/>
<keyword evidence="5" id="KW-0547">Nucleotide-binding</keyword>
<dbReference type="AlphaFoldDB" id="A0A0L6U2C1"/>
<feature type="domain" description="Histidine kinase" evidence="9">
    <location>
        <begin position="302"/>
        <end position="492"/>
    </location>
</feature>
<keyword evidence="7" id="KW-0067">ATP-binding</keyword>
<dbReference type="Pfam" id="PF07568">
    <property type="entry name" value="HisKA_2"/>
    <property type="match status" value="1"/>
</dbReference>
<accession>A0A0L6U2C1</accession>
<gene>
    <name evidence="10" type="ORF">AKG39_06050</name>
</gene>
<name>A0A0L6U2C1_9FIRM</name>
<dbReference type="PATRIC" id="fig|52689.4.peg.306"/>
<evidence type="ECO:0000256" key="7">
    <source>
        <dbReference type="ARBA" id="ARBA00022840"/>
    </source>
</evidence>
<dbReference type="Pfam" id="PF02518">
    <property type="entry name" value="HATPase_c"/>
    <property type="match status" value="1"/>
</dbReference>
<evidence type="ECO:0000256" key="3">
    <source>
        <dbReference type="ARBA" id="ARBA00022553"/>
    </source>
</evidence>
<comment type="caution">
    <text evidence="10">The sequence shown here is derived from an EMBL/GenBank/DDBJ whole genome shotgun (WGS) entry which is preliminary data.</text>
</comment>
<evidence type="ECO:0000256" key="8">
    <source>
        <dbReference type="ARBA" id="ARBA00023012"/>
    </source>
</evidence>
<dbReference type="InterPro" id="IPR038424">
    <property type="entry name" value="H_kinase_PdtaS_GAF_sf"/>
</dbReference>
<dbReference type="GO" id="GO:0000160">
    <property type="term" value="P:phosphorelay signal transduction system"/>
    <property type="evidence" value="ECO:0007669"/>
    <property type="project" value="UniProtKB-KW"/>
</dbReference>
<dbReference type="PANTHER" id="PTHR41523">
    <property type="entry name" value="TWO-COMPONENT SYSTEM SENSOR PROTEIN"/>
    <property type="match status" value="1"/>
</dbReference>
<evidence type="ECO:0000256" key="4">
    <source>
        <dbReference type="ARBA" id="ARBA00022679"/>
    </source>
</evidence>
<dbReference type="GO" id="GO:0004673">
    <property type="term" value="F:protein histidine kinase activity"/>
    <property type="evidence" value="ECO:0007669"/>
    <property type="project" value="UniProtKB-EC"/>
</dbReference>
<dbReference type="RefSeq" id="WP_050739479.1">
    <property type="nucleotide sequence ID" value="NZ_LGYO01000012.1"/>
</dbReference>
<dbReference type="Proteomes" id="UP000036873">
    <property type="component" value="Unassembled WGS sequence"/>
</dbReference>
<dbReference type="EC" id="2.7.13.3" evidence="2"/>
<dbReference type="Gene3D" id="3.30.450.20">
    <property type="entry name" value="PAS domain"/>
    <property type="match status" value="1"/>
</dbReference>
<dbReference type="InterPro" id="IPR022066">
    <property type="entry name" value="PdtaS_GAF"/>
</dbReference>
<dbReference type="Pfam" id="PF12282">
    <property type="entry name" value="GAF_PdtaS"/>
    <property type="match status" value="1"/>
</dbReference>
<organism evidence="10 11">
    <name type="scientific">Acetobacterium bakii</name>
    <dbReference type="NCBI Taxonomy" id="52689"/>
    <lineage>
        <taxon>Bacteria</taxon>
        <taxon>Bacillati</taxon>
        <taxon>Bacillota</taxon>
        <taxon>Clostridia</taxon>
        <taxon>Eubacteriales</taxon>
        <taxon>Eubacteriaceae</taxon>
        <taxon>Acetobacterium</taxon>
    </lineage>
</organism>
<keyword evidence="11" id="KW-1185">Reference proteome</keyword>
<proteinExistence type="predicted"/>
<keyword evidence="6" id="KW-0418">Kinase</keyword>
<dbReference type="Gene3D" id="3.30.450.280">
    <property type="entry name" value="GAF domain"/>
    <property type="match status" value="1"/>
</dbReference>
<sequence length="492" mass="56298">MTYKCDREFIIKQCKEFTLLNNDEIEAIIDVAKILPYFNEGFDRETFIDIKVHDKDLAVVVAESYKKRRSIYVDSFLGEIIYRDNEPAVFRSFDLGVTTKDIIGVSFDRNKKKIWTKQTVVPIMHNDNVVATLILERILDLKLTVVPSAPLQQSSENEKIDEVWRSIFSTSNENEALQLREGILIFDETGHLKYFNQRAVKIYQKLGYKSIENQHFDNLNYSTKNFDDILLNIQGTFSNDDHNHIIIEKSYDGKVAIGDKFYRIHIIIRKKKTVDVIVFIDDITDLRKYEKEVNSYLVSSHEIHHRIKNNLQTVASLLRLQSRSAEDPAVKTILSDSINRIMSIAVTHELLEKKSNNQVSVQEVLDKIKQNMISFVATANKEIEISVKGTDFYVDSEKSTIIALIVNELIQNSLKYAFPNGDAGHIEVTTASDGKIKMIEVKDNGVGYKSGEKRKNGLGLNIVKAYVYEKLFGKLIIETGDEGTTTSFAFKL</sequence>
<dbReference type="InterPro" id="IPR036890">
    <property type="entry name" value="HATPase_C_sf"/>
</dbReference>
<dbReference type="SUPFAM" id="SSF55874">
    <property type="entry name" value="ATPase domain of HSP90 chaperone/DNA topoisomerase II/histidine kinase"/>
    <property type="match status" value="1"/>
</dbReference>
<dbReference type="Gene3D" id="3.30.565.10">
    <property type="entry name" value="Histidine kinase-like ATPase, C-terminal domain"/>
    <property type="match status" value="1"/>
</dbReference>
<keyword evidence="3" id="KW-0597">Phosphoprotein</keyword>
<dbReference type="GO" id="GO:0005524">
    <property type="term" value="F:ATP binding"/>
    <property type="evidence" value="ECO:0007669"/>
    <property type="project" value="UniProtKB-KW"/>
</dbReference>
<dbReference type="STRING" id="52689.AKG39_06050"/>
<protein>
    <recommendedName>
        <fullName evidence="2">histidine kinase</fullName>
        <ecNumber evidence="2">2.7.13.3</ecNumber>
    </recommendedName>
</protein>
<evidence type="ECO:0000313" key="10">
    <source>
        <dbReference type="EMBL" id="KNZ42487.1"/>
    </source>
</evidence>
<comment type="catalytic activity">
    <reaction evidence="1">
        <text>ATP + protein L-histidine = ADP + protein N-phospho-L-histidine.</text>
        <dbReference type="EC" id="2.7.13.3"/>
    </reaction>
</comment>
<dbReference type="PROSITE" id="PS50109">
    <property type="entry name" value="HIS_KIN"/>
    <property type="match status" value="1"/>
</dbReference>
<reference evidence="11" key="1">
    <citation type="submission" date="2015-07" db="EMBL/GenBank/DDBJ databases">
        <title>Draft genome sequence of Acetobacterium bakii DSM 8293, a potential psychrophilic chemical producer through syngas fermentation.</title>
        <authorList>
            <person name="Song Y."/>
            <person name="Hwang S."/>
            <person name="Cho B.-K."/>
        </authorList>
    </citation>
    <scope>NUCLEOTIDE SEQUENCE [LARGE SCALE GENOMIC DNA]</scope>
    <source>
        <strain evidence="11">DSM 8239</strain>
    </source>
</reference>
<dbReference type="InterPro" id="IPR011495">
    <property type="entry name" value="Sig_transdc_His_kin_sub2_dim/P"/>
</dbReference>
<evidence type="ECO:0000256" key="6">
    <source>
        <dbReference type="ARBA" id="ARBA00022777"/>
    </source>
</evidence>
<dbReference type="PANTHER" id="PTHR41523:SF8">
    <property type="entry name" value="ETHYLENE RESPONSE SENSOR PROTEIN"/>
    <property type="match status" value="1"/>
</dbReference>
<keyword evidence="8" id="KW-0902">Two-component regulatory system</keyword>
<keyword evidence="4" id="KW-0808">Transferase</keyword>
<dbReference type="EMBL" id="LGYO01000012">
    <property type="protein sequence ID" value="KNZ42487.1"/>
    <property type="molecule type" value="Genomic_DNA"/>
</dbReference>
<dbReference type="InterPro" id="IPR005467">
    <property type="entry name" value="His_kinase_dom"/>
</dbReference>